<feature type="binding site" evidence="16">
    <location>
        <position position="670"/>
    </location>
    <ligand>
        <name>NADP(+)</name>
        <dbReference type="ChEBI" id="CHEBI:58349"/>
    </ligand>
</feature>
<dbReference type="InterPro" id="IPR001279">
    <property type="entry name" value="Metallo-B-lactamas"/>
</dbReference>
<keyword evidence="1 16" id="KW-0444">Lipid biosynthesis</keyword>
<keyword evidence="3 16" id="KW-0288">FMN</keyword>
<dbReference type="InterPro" id="IPR017938">
    <property type="entry name" value="Riboflavin_synthase-like_b-brl"/>
</dbReference>
<evidence type="ECO:0000256" key="1">
    <source>
        <dbReference type="ARBA" id="ARBA00022516"/>
    </source>
</evidence>
<reference evidence="19 20" key="1">
    <citation type="submission" date="2024-01" db="EMBL/GenBank/DDBJ databases">
        <authorList>
            <person name="Allen C."/>
            <person name="Tagirdzhanova G."/>
        </authorList>
    </citation>
    <scope>NUCLEOTIDE SEQUENCE [LARGE SCALE GENOMIC DNA]</scope>
</reference>
<dbReference type="EC" id="1.6.2.4" evidence="16"/>
<dbReference type="Pfam" id="PF00258">
    <property type="entry name" value="Flavodoxin_1"/>
    <property type="match status" value="1"/>
</dbReference>
<evidence type="ECO:0000259" key="17">
    <source>
        <dbReference type="PROSITE" id="PS50902"/>
    </source>
</evidence>
<dbReference type="Pfam" id="PF00175">
    <property type="entry name" value="NAD_binding_1"/>
    <property type="match status" value="1"/>
</dbReference>
<evidence type="ECO:0000256" key="2">
    <source>
        <dbReference type="ARBA" id="ARBA00022630"/>
    </source>
</evidence>
<keyword evidence="16" id="KW-0496">Mitochondrion</keyword>
<dbReference type="Gene3D" id="1.20.990.10">
    <property type="entry name" value="NADPH-cytochrome p450 Reductase, Chain A, domain 3"/>
    <property type="match status" value="1"/>
</dbReference>
<evidence type="ECO:0000256" key="4">
    <source>
        <dbReference type="ARBA" id="ARBA00022692"/>
    </source>
</evidence>
<keyword evidence="7 16" id="KW-0521">NADP</keyword>
<dbReference type="InterPro" id="IPR036866">
    <property type="entry name" value="RibonucZ/Hydroxyglut_hydro"/>
</dbReference>
<dbReference type="InterPro" id="IPR023208">
    <property type="entry name" value="P450R"/>
</dbReference>
<keyword evidence="10 16" id="KW-0560">Oxidoreductase</keyword>
<feature type="binding site" evidence="16">
    <location>
        <begin position="628"/>
        <end position="629"/>
    </location>
    <ligand>
        <name>NADP(+)</name>
        <dbReference type="ChEBI" id="CHEBI:58349"/>
    </ligand>
</feature>
<dbReference type="Pfam" id="PF00667">
    <property type="entry name" value="FAD_binding_1"/>
    <property type="match status" value="1"/>
</dbReference>
<dbReference type="PANTHER" id="PTHR19384:SF17">
    <property type="entry name" value="NADPH--CYTOCHROME P450 REDUCTASE"/>
    <property type="match status" value="1"/>
</dbReference>
<feature type="binding site" evidence="16">
    <location>
        <begin position="477"/>
        <end position="479"/>
    </location>
    <ligand>
        <name>FAD</name>
        <dbReference type="ChEBI" id="CHEBI:57692"/>
    </ligand>
</feature>
<evidence type="ECO:0000256" key="12">
    <source>
        <dbReference type="ARBA" id="ARBA00023098"/>
    </source>
</evidence>
<feature type="domain" description="FAD-binding FR-type" evidence="18">
    <location>
        <begin position="283"/>
        <end position="535"/>
    </location>
</feature>
<keyword evidence="11 16" id="KW-0756">Sterol biosynthesis</keyword>
<sequence length="1029" mass="112836">MDAFVLHYLSEALVVSIILLFTVWWRKLSSKLGQDKSDQTLDVDNEVGSAAWSEGGDAARDIVRAMEMGNKNCVVFFGSQTGTAESYALRLAKEGKNRFGLETMVANVEDYDLNNLDAFPEHKIALFVMSTYGEGEPPDSAVAFFDFITSKTTPTFTDGTSLANLRYASFGLGNKTYENYNAIIRRVTKALDAAGAKRLAVVGEADDGAGTTEEDFLAWEEEMWPAVAEYMGVSEHQSAFQPSFQVTECLDQTAESTGIYAGEPNSKHLEVTPSQIPLPFDAHNPYPATVTVARQLFSLPMTSRKCVHVEFDLSNSGLTYEAGDHLAIWPSNSDQEVDRILRTLGLKGKRQTVVNITSQDPLITVPFPTPTSYGAIMKHYLEIAAPVSRQMVSKIAPFAPTKEARDELARLGADKDLFHETTQYTTLARLLDRYGGADGEWTGIPFSLLVESLPKLQPRFYSISSSPLVAADCVSLTVAVKAEEVPGRDSGDLFYGVASNYLSAVSQSFGANGPVSVNSSPTYDIAGPRNMCLFDSQLRVPLHIRRSNFRLPQDPASPILMIGPGTGVAPFRGFVQERAVQASRGILVGPMLLFFGCRDSSEDFIYEDEWKDYAQKIGPNFQLFTAFSRQGAQKIYVQHLLRQRSAEVSANLANGAWVYVCGDARNMSRDVHQALVEIIAESRSVSVSQAEEAVKTMKSSGHYQLAKIIILPDMSDVRDAAAALLELESAAQGATVRVSALEGGWFTLPKRLFVSGAPDDEKSWVPSLSFLVQYGAKHANGPATKRLLFDLGLRRDPQAYTRQIKRHLSNRQPMQFLPDVRQSLEAGGLIPSTIDTVILSHVHWDHIGTPSDYRQAKFLVGAGSLALTKHGLNGHMSHSNFQGDLFDGLDAQEFPDPDADTTTWRRVAGLSILDFSGNGTVFMVDTPGHLTGHVSLLARIRERSWVLLVGDACHDHRLLTGEAPIAEWLDDEGRVCCIHMNKALATETLGKFRAWKTAAVNVGMKLQIVLAHDAEWTAHNDGAFFPGAI</sequence>
<dbReference type="Pfam" id="PF00753">
    <property type="entry name" value="Lactamase_B"/>
    <property type="match status" value="1"/>
</dbReference>
<keyword evidence="9 16" id="KW-1133">Transmembrane helix</keyword>
<comment type="cofactor">
    <cofactor evidence="16">
        <name>FAD</name>
        <dbReference type="ChEBI" id="CHEBI:57692"/>
    </cofactor>
    <text evidence="16">Binds 1 FAD per monomer.</text>
</comment>
<dbReference type="Gene3D" id="3.60.15.10">
    <property type="entry name" value="Ribonuclease Z/Hydroxyacylglutathione hydrolase-like"/>
    <property type="match status" value="1"/>
</dbReference>
<keyword evidence="12 16" id="KW-0443">Lipid metabolism</keyword>
<dbReference type="CDD" id="cd06204">
    <property type="entry name" value="CYPOR"/>
    <property type="match status" value="1"/>
</dbReference>
<dbReference type="InterPro" id="IPR017927">
    <property type="entry name" value="FAD-bd_FR_type"/>
</dbReference>
<dbReference type="Gene3D" id="3.40.50.360">
    <property type="match status" value="1"/>
</dbReference>
<dbReference type="InterPro" id="IPR039261">
    <property type="entry name" value="FNR_nucleotide-bd"/>
</dbReference>
<evidence type="ECO:0000313" key="19">
    <source>
        <dbReference type="EMBL" id="CAK7219004.1"/>
    </source>
</evidence>
<keyword evidence="13 16" id="KW-0472">Membrane</keyword>
<comment type="cofactor">
    <cofactor evidence="16">
        <name>FMN</name>
        <dbReference type="ChEBI" id="CHEBI:58210"/>
    </cofactor>
    <text evidence="16">Binds 1 FMN per monomer.</text>
</comment>
<feature type="binding site" evidence="16">
    <location>
        <begin position="79"/>
        <end position="84"/>
    </location>
    <ligand>
        <name>FMN</name>
        <dbReference type="ChEBI" id="CHEBI:58210"/>
    </ligand>
</feature>
<comment type="similarity">
    <text evidence="16">In the C-terminal section; belongs to the flavoprotein pyridine nucleotide cytochrome reductase family.</text>
</comment>
<dbReference type="SUPFAM" id="SSF63380">
    <property type="entry name" value="Riboflavin synthase domain-like"/>
    <property type="match status" value="1"/>
</dbReference>
<keyword evidence="2 16" id="KW-0285">Flavoprotein</keyword>
<comment type="subcellular location">
    <subcellularLocation>
        <location evidence="16">Endoplasmic reticulum membrane</location>
        <topology evidence="16">Single-pass membrane protein</topology>
        <orientation evidence="16">Cytoplasmic side</orientation>
    </subcellularLocation>
    <subcellularLocation>
        <location evidence="16">Mitochondrion outer membrane</location>
        <topology evidence="16">Single-pass membrane protein</topology>
        <orientation evidence="16">Cytoplasmic side</orientation>
    </subcellularLocation>
    <subcellularLocation>
        <location evidence="16">Cell membrane</location>
        <topology evidence="16">Single-pass membrane protein</topology>
        <orientation evidence="16">Cytoplasmic side</orientation>
    </subcellularLocation>
</comment>
<keyword evidence="8 16" id="KW-0752">Steroid biosynthesis</keyword>
<dbReference type="InterPro" id="IPR001709">
    <property type="entry name" value="Flavoprot_Pyr_Nucl_cyt_Rdtase"/>
</dbReference>
<dbReference type="CDD" id="cd07730">
    <property type="entry name" value="metallo-hydrolase-like_MBL-fold"/>
    <property type="match status" value="1"/>
</dbReference>
<evidence type="ECO:0000256" key="11">
    <source>
        <dbReference type="ARBA" id="ARBA00023011"/>
    </source>
</evidence>
<dbReference type="InterPro" id="IPR001094">
    <property type="entry name" value="Flavdoxin-like"/>
</dbReference>
<feature type="binding site" evidence="16">
    <location>
        <begin position="130"/>
        <end position="133"/>
    </location>
    <ligand>
        <name>FMN</name>
        <dbReference type="ChEBI" id="CHEBI:58210"/>
    </ligand>
</feature>
<dbReference type="SUPFAM" id="SSF52343">
    <property type="entry name" value="Ferredoxin reductase-like, C-terminal NADP-linked domain"/>
    <property type="match status" value="1"/>
</dbReference>
<dbReference type="PROSITE" id="PS50902">
    <property type="entry name" value="FLAVODOXIN_LIKE"/>
    <property type="match status" value="1"/>
</dbReference>
<dbReference type="PANTHER" id="PTHR19384">
    <property type="entry name" value="NITRIC OXIDE SYNTHASE-RELATED"/>
    <property type="match status" value="1"/>
</dbReference>
<feature type="binding site" evidence="16">
    <location>
        <begin position="634"/>
        <end position="638"/>
    </location>
    <ligand>
        <name>NADP(+)</name>
        <dbReference type="ChEBI" id="CHEBI:58349"/>
    </ligand>
</feature>
<evidence type="ECO:0000256" key="5">
    <source>
        <dbReference type="ARBA" id="ARBA00022824"/>
    </source>
</evidence>
<dbReference type="PROSITE" id="PS51384">
    <property type="entry name" value="FAD_FR"/>
    <property type="match status" value="1"/>
</dbReference>
<dbReference type="InterPro" id="IPR023173">
    <property type="entry name" value="NADPH_Cyt_P450_Rdtase_alpha"/>
</dbReference>
<feature type="binding site" evidence="16">
    <location>
        <begin position="496"/>
        <end position="499"/>
    </location>
    <ligand>
        <name>FAD</name>
        <dbReference type="ChEBI" id="CHEBI:57692"/>
    </ligand>
</feature>
<dbReference type="HAMAP" id="MF_03212">
    <property type="entry name" value="NCPR"/>
    <property type="match status" value="1"/>
</dbReference>
<keyword evidence="6 16" id="KW-0274">FAD</keyword>
<feature type="binding site" evidence="16">
    <location>
        <position position="304"/>
    </location>
    <ligand>
        <name>NADP(+)</name>
        <dbReference type="ChEBI" id="CHEBI:58349"/>
    </ligand>
</feature>
<dbReference type="InterPro" id="IPR008254">
    <property type="entry name" value="Flavodoxin/NO_synth"/>
</dbReference>
<evidence type="ECO:0000259" key="18">
    <source>
        <dbReference type="PROSITE" id="PS51384"/>
    </source>
</evidence>
<evidence type="ECO:0000313" key="20">
    <source>
        <dbReference type="Proteomes" id="UP001642482"/>
    </source>
</evidence>
<keyword evidence="4 16" id="KW-0812">Transmembrane</keyword>
<comment type="similarity">
    <text evidence="16">In the N-terminal section; belongs to the flavodoxin family.</text>
</comment>
<dbReference type="PRINTS" id="PR00371">
    <property type="entry name" value="FPNCR"/>
</dbReference>
<dbReference type="EMBL" id="CAWUHD010000029">
    <property type="protein sequence ID" value="CAK7219004.1"/>
    <property type="molecule type" value="Genomic_DNA"/>
</dbReference>
<keyword evidence="14 16" id="KW-1207">Sterol metabolism</keyword>
<evidence type="ECO:0000256" key="8">
    <source>
        <dbReference type="ARBA" id="ARBA00022955"/>
    </source>
</evidence>
<comment type="function">
    <text evidence="16">This enzyme is required for electron transfer from NADP to cytochrome P450 in microsomes. It can also provide electron transfer to heme oxygenase and cytochrome B5. Involved in ergosterol biosynthesis.</text>
</comment>
<evidence type="ECO:0000256" key="15">
    <source>
        <dbReference type="ARBA" id="ARBA00023221"/>
    </source>
</evidence>
<dbReference type="PRINTS" id="PR00369">
    <property type="entry name" value="FLAVODOXIN"/>
</dbReference>
<keyword evidence="20" id="KW-1185">Reference proteome</keyword>
<evidence type="ECO:0000256" key="6">
    <source>
        <dbReference type="ARBA" id="ARBA00022827"/>
    </source>
</evidence>
<dbReference type="SUPFAM" id="SSF56281">
    <property type="entry name" value="Metallo-hydrolase/oxidoreductase"/>
    <property type="match status" value="1"/>
</dbReference>
<proteinExistence type="inferred from homology"/>
<evidence type="ECO:0000256" key="16">
    <source>
        <dbReference type="HAMAP-Rule" id="MF_03212"/>
    </source>
</evidence>
<feature type="binding site" evidence="16">
    <location>
        <position position="207"/>
    </location>
    <ligand>
        <name>FMN</name>
        <dbReference type="ChEBI" id="CHEBI:58210"/>
    </ligand>
</feature>
<feature type="binding site" evidence="16">
    <location>
        <position position="566"/>
    </location>
    <ligand>
        <name>NADP(+)</name>
        <dbReference type="ChEBI" id="CHEBI:58349"/>
    </ligand>
</feature>
<keyword evidence="16" id="KW-1000">Mitochondrion outer membrane</keyword>
<protein>
    <recommendedName>
        <fullName evidence="16">NADPH--cytochrome P450 reductase</fullName>
        <shortName evidence="16">CPR</shortName>
        <shortName evidence="16">P450R</shortName>
        <ecNumber evidence="16">1.6.2.4</ecNumber>
    </recommendedName>
</protein>
<evidence type="ECO:0000256" key="10">
    <source>
        <dbReference type="ARBA" id="ARBA00023002"/>
    </source>
</evidence>
<feature type="transmembrane region" description="Helical" evidence="16">
    <location>
        <begin position="6"/>
        <end position="25"/>
    </location>
</feature>
<dbReference type="InterPro" id="IPR003097">
    <property type="entry name" value="CysJ-like_FAD-binding"/>
</dbReference>
<dbReference type="InterPro" id="IPR001433">
    <property type="entry name" value="OxRdtase_FAD/NAD-bd"/>
</dbReference>
<feature type="binding site" evidence="16">
    <location>
        <begin position="459"/>
        <end position="462"/>
    </location>
    <ligand>
        <name>FAD</name>
        <dbReference type="ChEBI" id="CHEBI:57692"/>
    </ligand>
</feature>
<dbReference type="Proteomes" id="UP001642482">
    <property type="component" value="Unassembled WGS sequence"/>
</dbReference>
<comment type="similarity">
    <text evidence="16">Belongs to the NADPH--cytochrome P450 reductase family.</text>
</comment>
<evidence type="ECO:0000256" key="3">
    <source>
        <dbReference type="ARBA" id="ARBA00022643"/>
    </source>
</evidence>
<dbReference type="SUPFAM" id="SSF52218">
    <property type="entry name" value="Flavoproteins"/>
    <property type="match status" value="1"/>
</dbReference>
<gene>
    <name evidence="16" type="primary">cprA</name>
    <name evidence="19" type="ORF">SEUCBS140593_003746</name>
</gene>
<keyword evidence="16" id="KW-1003">Cell membrane</keyword>
<dbReference type="SMART" id="SM00849">
    <property type="entry name" value="Lactamase_B"/>
    <property type="match status" value="1"/>
</dbReference>
<comment type="caution">
    <text evidence="16">Lacks conserved residue(s) required for the propagation of feature annotation.</text>
</comment>
<dbReference type="Gene3D" id="3.40.50.80">
    <property type="entry name" value="Nucleotide-binding domain of ferredoxin-NADP reductase (FNR) module"/>
    <property type="match status" value="1"/>
</dbReference>
<feature type="domain" description="Flavodoxin-like" evidence="17">
    <location>
        <begin position="73"/>
        <end position="224"/>
    </location>
</feature>
<feature type="binding site" evidence="16">
    <location>
        <begin position="172"/>
        <end position="181"/>
    </location>
    <ligand>
        <name>FMN</name>
        <dbReference type="ChEBI" id="CHEBI:58210"/>
    </ligand>
</feature>
<comment type="caution">
    <text evidence="19">The sequence shown here is derived from an EMBL/GenBank/DDBJ whole genome shotgun (WGS) entry which is preliminary data.</text>
</comment>
<dbReference type="Gene3D" id="2.40.30.10">
    <property type="entry name" value="Translation factors"/>
    <property type="match status" value="2"/>
</dbReference>
<evidence type="ECO:0000256" key="7">
    <source>
        <dbReference type="ARBA" id="ARBA00022857"/>
    </source>
</evidence>
<keyword evidence="15 16" id="KW-0753">Steroid metabolism</keyword>
<evidence type="ECO:0000256" key="13">
    <source>
        <dbReference type="ARBA" id="ARBA00023136"/>
    </source>
</evidence>
<keyword evidence="5 16" id="KW-0256">Endoplasmic reticulum</keyword>
<evidence type="ECO:0000256" key="9">
    <source>
        <dbReference type="ARBA" id="ARBA00022989"/>
    </source>
</evidence>
<accession>A0ABP0BHE3</accession>
<dbReference type="InterPro" id="IPR029039">
    <property type="entry name" value="Flavoprotein-like_sf"/>
</dbReference>
<comment type="catalytic activity">
    <reaction evidence="16">
        <text>2 oxidized [cytochrome P450] + NADPH = 2 reduced [cytochrome P450] + NADP(+) + H(+)</text>
        <dbReference type="Rhea" id="RHEA:24040"/>
        <dbReference type="Rhea" id="RHEA-COMP:14627"/>
        <dbReference type="Rhea" id="RHEA-COMP:14628"/>
        <dbReference type="ChEBI" id="CHEBI:15378"/>
        <dbReference type="ChEBI" id="CHEBI:55376"/>
        <dbReference type="ChEBI" id="CHEBI:57783"/>
        <dbReference type="ChEBI" id="CHEBI:58349"/>
        <dbReference type="ChEBI" id="CHEBI:60344"/>
        <dbReference type="EC" id="1.6.2.4"/>
    </reaction>
</comment>
<evidence type="ECO:0000256" key="14">
    <source>
        <dbReference type="ARBA" id="ARBA00023166"/>
    </source>
</evidence>
<organism evidence="19 20">
    <name type="scientific">Sporothrix eucalyptigena</name>
    <dbReference type="NCBI Taxonomy" id="1812306"/>
    <lineage>
        <taxon>Eukaryota</taxon>
        <taxon>Fungi</taxon>
        <taxon>Dikarya</taxon>
        <taxon>Ascomycota</taxon>
        <taxon>Pezizomycotina</taxon>
        <taxon>Sordariomycetes</taxon>
        <taxon>Sordariomycetidae</taxon>
        <taxon>Ophiostomatales</taxon>
        <taxon>Ophiostomataceae</taxon>
        <taxon>Sporothrix</taxon>
    </lineage>
</organism>
<name>A0ABP0BHE3_9PEZI</name>